<organism evidence="2 3">
    <name type="scientific">Niastella yeongjuensis</name>
    <dbReference type="NCBI Taxonomy" id="354355"/>
    <lineage>
        <taxon>Bacteria</taxon>
        <taxon>Pseudomonadati</taxon>
        <taxon>Bacteroidota</taxon>
        <taxon>Chitinophagia</taxon>
        <taxon>Chitinophagales</taxon>
        <taxon>Chitinophagaceae</taxon>
        <taxon>Niastella</taxon>
    </lineage>
</organism>
<dbReference type="STRING" id="354355.SAMN05660816_02800"/>
<evidence type="ECO:0000256" key="1">
    <source>
        <dbReference type="SAM" id="Phobius"/>
    </source>
</evidence>
<accession>A0A1V9DYK3</accession>
<keyword evidence="1" id="KW-0472">Membrane</keyword>
<name>A0A1V9DYK3_9BACT</name>
<keyword evidence="3" id="KW-1185">Reference proteome</keyword>
<protein>
    <submittedName>
        <fullName evidence="2">Uncharacterized protein</fullName>
    </submittedName>
</protein>
<feature type="transmembrane region" description="Helical" evidence="1">
    <location>
        <begin position="84"/>
        <end position="106"/>
    </location>
</feature>
<keyword evidence="1" id="KW-0812">Transmembrane</keyword>
<dbReference type="OrthoDB" id="661464at2"/>
<evidence type="ECO:0000313" key="3">
    <source>
        <dbReference type="Proteomes" id="UP000192610"/>
    </source>
</evidence>
<comment type="caution">
    <text evidence="2">The sequence shown here is derived from an EMBL/GenBank/DDBJ whole genome shotgun (WGS) entry which is preliminary data.</text>
</comment>
<reference evidence="3" key="1">
    <citation type="submission" date="2016-04" db="EMBL/GenBank/DDBJ databases">
        <authorList>
            <person name="Chen L."/>
            <person name="Zhuang W."/>
            <person name="Wang G."/>
        </authorList>
    </citation>
    <scope>NUCLEOTIDE SEQUENCE [LARGE SCALE GENOMIC DNA]</scope>
    <source>
        <strain evidence="3">17621</strain>
    </source>
</reference>
<dbReference type="Proteomes" id="UP000192610">
    <property type="component" value="Unassembled WGS sequence"/>
</dbReference>
<dbReference type="AlphaFoldDB" id="A0A1V9DYK3"/>
<feature type="transmembrane region" description="Helical" evidence="1">
    <location>
        <begin position="54"/>
        <end position="72"/>
    </location>
</feature>
<keyword evidence="1" id="KW-1133">Transmembrane helix</keyword>
<feature type="transmembrane region" description="Helical" evidence="1">
    <location>
        <begin position="112"/>
        <end position="131"/>
    </location>
</feature>
<feature type="transmembrane region" description="Helical" evidence="1">
    <location>
        <begin position="174"/>
        <end position="192"/>
    </location>
</feature>
<dbReference type="EMBL" id="LVXG01000082">
    <property type="protein sequence ID" value="OQP38911.1"/>
    <property type="molecule type" value="Genomic_DNA"/>
</dbReference>
<proteinExistence type="predicted"/>
<gene>
    <name evidence="2" type="ORF">A4H97_18015</name>
</gene>
<feature type="transmembrane region" description="Helical" evidence="1">
    <location>
        <begin position="143"/>
        <end position="162"/>
    </location>
</feature>
<evidence type="ECO:0000313" key="2">
    <source>
        <dbReference type="EMBL" id="OQP38911.1"/>
    </source>
</evidence>
<sequence length="222" mass="25286">MVNRKYMKSGKNIFLKKWVAGNLVVYTGALGLFHPLIAHGFTGDHDRLLTTPQFIMHTLSLVVFVFLLVITRNKTFQLVEERKTLAGIWPFLIITPGVFWLGYYTLFIPFDILFMFLSIGLINAIQLKPLVKFPTKWVRQCILVYLLAAITGIVIGLGAHLLWYKDLQGIAKDLATWLSISSPAGLVVAYWVRSIFKKQLIMPEDYEAEMIPEQKVQLSKVA</sequence>